<dbReference type="CDD" id="cd06261">
    <property type="entry name" value="TM_PBP2"/>
    <property type="match status" value="1"/>
</dbReference>
<feature type="transmembrane region" description="Helical" evidence="7">
    <location>
        <begin position="127"/>
        <end position="147"/>
    </location>
</feature>
<dbReference type="GO" id="GO:0005886">
    <property type="term" value="C:plasma membrane"/>
    <property type="evidence" value="ECO:0007669"/>
    <property type="project" value="UniProtKB-SubCell"/>
</dbReference>
<dbReference type="RefSeq" id="WP_026502780.1">
    <property type="nucleotide sequence ID" value="NZ_JGYQ01000007.1"/>
</dbReference>
<keyword evidence="10" id="KW-1185">Reference proteome</keyword>
<dbReference type="PANTHER" id="PTHR30450">
    <property type="entry name" value="ABC TRANSPORTER PERMEASE"/>
    <property type="match status" value="1"/>
</dbReference>
<dbReference type="InterPro" id="IPR000515">
    <property type="entry name" value="MetI-like"/>
</dbReference>
<evidence type="ECO:0000256" key="6">
    <source>
        <dbReference type="ARBA" id="ARBA00023136"/>
    </source>
</evidence>
<keyword evidence="3" id="KW-1003">Cell membrane</keyword>
<dbReference type="Proteomes" id="UP000029093">
    <property type="component" value="Unassembled WGS sequence"/>
</dbReference>
<evidence type="ECO:0000313" key="9">
    <source>
        <dbReference type="EMBL" id="KFI48590.1"/>
    </source>
</evidence>
<feature type="transmembrane region" description="Helical" evidence="7">
    <location>
        <begin position="197"/>
        <end position="219"/>
    </location>
</feature>
<evidence type="ECO:0000256" key="3">
    <source>
        <dbReference type="ARBA" id="ARBA00022475"/>
    </source>
</evidence>
<dbReference type="Pfam" id="PF00528">
    <property type="entry name" value="BPD_transp_1"/>
    <property type="match status" value="1"/>
</dbReference>
<protein>
    <submittedName>
        <fullName evidence="9">ABC transporter, permease protein</fullName>
    </submittedName>
</protein>
<dbReference type="InterPro" id="IPR051322">
    <property type="entry name" value="AA_ABC_Transporter_Permease"/>
</dbReference>
<keyword evidence="6 7" id="KW-0472">Membrane</keyword>
<feature type="domain" description="ABC transmembrane type-1" evidence="8">
    <location>
        <begin position="22"/>
        <end position="216"/>
    </location>
</feature>
<evidence type="ECO:0000256" key="1">
    <source>
        <dbReference type="ARBA" id="ARBA00004651"/>
    </source>
</evidence>
<dbReference type="InterPro" id="IPR035906">
    <property type="entry name" value="MetI-like_sf"/>
</dbReference>
<dbReference type="AlphaFoldDB" id="A0A086ZPZ0"/>
<comment type="similarity">
    <text evidence="7">Belongs to the binding-protein-dependent transport system permease family.</text>
</comment>
<dbReference type="PANTHER" id="PTHR30450:SF1">
    <property type="entry name" value="D-METHIONINE TRANSPORT SYSTEM PERMEASE PROTEIN METI-RELATED"/>
    <property type="match status" value="1"/>
</dbReference>
<dbReference type="GO" id="GO:0048473">
    <property type="term" value="P:D-methionine transmembrane transport"/>
    <property type="evidence" value="ECO:0007669"/>
    <property type="project" value="TreeGrafter"/>
</dbReference>
<feature type="transmembrane region" description="Helical" evidence="7">
    <location>
        <begin position="154"/>
        <end position="177"/>
    </location>
</feature>
<evidence type="ECO:0000256" key="2">
    <source>
        <dbReference type="ARBA" id="ARBA00022448"/>
    </source>
</evidence>
<dbReference type="PROSITE" id="PS50928">
    <property type="entry name" value="ABC_TM1"/>
    <property type="match status" value="1"/>
</dbReference>
<evidence type="ECO:0000256" key="7">
    <source>
        <dbReference type="RuleBase" id="RU363032"/>
    </source>
</evidence>
<keyword evidence="5 7" id="KW-1133">Transmembrane helix</keyword>
<dbReference type="GeneID" id="303203871"/>
<sequence length="225" mass="24755">MTILEHLFPHVVENPDVFVQSILETLQMFLIATPEWFILGIIFGLTLAITKPGGMWENRAVFQFLDKLTNLCRSIPFVIMIALLFPLTRLISGTAIGVRGAIFPLIVGITPFFSRQVESVFNGLNPMLIESAQAMGLGPWSIIWSVYLRESISALARVTTITCISFNSEIAVIGAIGAGGLGDYANRYGFERNQLDITVAAVITLLVFITIIQTIGTIIGRKNEH</sequence>
<accession>A0A086ZPZ0</accession>
<gene>
    <name evidence="9" type="ORF">BBOU_0719</name>
</gene>
<keyword evidence="2 7" id="KW-0813">Transport</keyword>
<proteinExistence type="inferred from homology"/>
<feature type="transmembrane region" description="Helical" evidence="7">
    <location>
        <begin position="77"/>
        <end position="107"/>
    </location>
</feature>
<comment type="subcellular location">
    <subcellularLocation>
        <location evidence="1 7">Cell membrane</location>
        <topology evidence="1 7">Multi-pass membrane protein</topology>
    </subcellularLocation>
</comment>
<evidence type="ECO:0000256" key="5">
    <source>
        <dbReference type="ARBA" id="ARBA00022989"/>
    </source>
</evidence>
<evidence type="ECO:0000256" key="4">
    <source>
        <dbReference type="ARBA" id="ARBA00022692"/>
    </source>
</evidence>
<dbReference type="SUPFAM" id="SSF161098">
    <property type="entry name" value="MetI-like"/>
    <property type="match status" value="1"/>
</dbReference>
<name>A0A086ZPZ0_9BIFI</name>
<reference evidence="9 10" key="1">
    <citation type="submission" date="2014-03" db="EMBL/GenBank/DDBJ databases">
        <title>Genomics of Bifidobacteria.</title>
        <authorList>
            <person name="Ventura M."/>
            <person name="Milani C."/>
            <person name="Lugli G.A."/>
        </authorList>
    </citation>
    <scope>NUCLEOTIDE SEQUENCE [LARGE SCALE GENOMIC DNA]</scope>
    <source>
        <strain evidence="9 10">LMG 10736</strain>
    </source>
</reference>
<dbReference type="OrthoDB" id="9793490at2"/>
<comment type="caution">
    <text evidence="9">The sequence shown here is derived from an EMBL/GenBank/DDBJ whole genome shotgun (WGS) entry which is preliminary data.</text>
</comment>
<feature type="transmembrane region" description="Helical" evidence="7">
    <location>
        <begin position="36"/>
        <end position="56"/>
    </location>
</feature>
<evidence type="ECO:0000313" key="10">
    <source>
        <dbReference type="Proteomes" id="UP000029093"/>
    </source>
</evidence>
<evidence type="ECO:0000259" key="8">
    <source>
        <dbReference type="PROSITE" id="PS50928"/>
    </source>
</evidence>
<dbReference type="EMBL" id="JGYQ01000007">
    <property type="protein sequence ID" value="KFI48590.1"/>
    <property type="molecule type" value="Genomic_DNA"/>
</dbReference>
<dbReference type="Gene3D" id="1.10.3720.10">
    <property type="entry name" value="MetI-like"/>
    <property type="match status" value="1"/>
</dbReference>
<keyword evidence="4 7" id="KW-0812">Transmembrane</keyword>
<organism evidence="9 10">
    <name type="scientific">Bifidobacterium boum</name>
    <dbReference type="NCBI Taxonomy" id="78343"/>
    <lineage>
        <taxon>Bacteria</taxon>
        <taxon>Bacillati</taxon>
        <taxon>Actinomycetota</taxon>
        <taxon>Actinomycetes</taxon>
        <taxon>Bifidobacteriales</taxon>
        <taxon>Bifidobacteriaceae</taxon>
        <taxon>Bifidobacterium</taxon>
    </lineage>
</organism>